<dbReference type="AlphaFoldDB" id="A0A9D1L5F3"/>
<dbReference type="InterPro" id="IPR000182">
    <property type="entry name" value="GNAT_dom"/>
</dbReference>
<reference evidence="4" key="1">
    <citation type="submission" date="2020-10" db="EMBL/GenBank/DDBJ databases">
        <authorList>
            <person name="Gilroy R."/>
        </authorList>
    </citation>
    <scope>NUCLEOTIDE SEQUENCE</scope>
    <source>
        <strain evidence="4">ChiHjej12B11-29160</strain>
    </source>
</reference>
<dbReference type="Gene3D" id="3.40.630.30">
    <property type="match status" value="1"/>
</dbReference>
<accession>A0A9D1L5F3</accession>
<proteinExistence type="predicted"/>
<dbReference type="SUPFAM" id="SSF55729">
    <property type="entry name" value="Acyl-CoA N-acyltransferases (Nat)"/>
    <property type="match status" value="1"/>
</dbReference>
<comment type="caution">
    <text evidence="4">The sequence shown here is derived from an EMBL/GenBank/DDBJ whole genome shotgun (WGS) entry which is preliminary data.</text>
</comment>
<dbReference type="InterPro" id="IPR050832">
    <property type="entry name" value="Bact_Acetyltransf"/>
</dbReference>
<evidence type="ECO:0000313" key="5">
    <source>
        <dbReference type="Proteomes" id="UP000824078"/>
    </source>
</evidence>
<dbReference type="InterPro" id="IPR016181">
    <property type="entry name" value="Acyl_CoA_acyltransferase"/>
</dbReference>
<evidence type="ECO:0000256" key="1">
    <source>
        <dbReference type="ARBA" id="ARBA00022679"/>
    </source>
</evidence>
<feature type="domain" description="N-acetyltransferase" evidence="3">
    <location>
        <begin position="1"/>
        <end position="158"/>
    </location>
</feature>
<dbReference type="Pfam" id="PF00583">
    <property type="entry name" value="Acetyltransf_1"/>
    <property type="match status" value="1"/>
</dbReference>
<gene>
    <name evidence="4" type="ORF">IAD17_03790</name>
</gene>
<evidence type="ECO:0000313" key="4">
    <source>
        <dbReference type="EMBL" id="HIU24022.1"/>
    </source>
</evidence>
<name>A0A9D1L5F3_9ACTN</name>
<dbReference type="CDD" id="cd04301">
    <property type="entry name" value="NAT_SF"/>
    <property type="match status" value="1"/>
</dbReference>
<dbReference type="Proteomes" id="UP000824078">
    <property type="component" value="Unassembled WGS sequence"/>
</dbReference>
<dbReference type="GO" id="GO:0016747">
    <property type="term" value="F:acyltransferase activity, transferring groups other than amino-acyl groups"/>
    <property type="evidence" value="ECO:0007669"/>
    <property type="project" value="InterPro"/>
</dbReference>
<sequence>MNIRRAIPEDLPGIDKLLSQVNAVHHEGRPDLFNLGRKYTDSELLDILADDTRPIFVAVDNNGAEGEIMGYAFCVYQQIIGDNIRTDIRTLYIDDLCVDEDLRGSGVGTALYNYVINFAREQGFYNVTLNVWSCNPSAQAFYEARGLTPYRIGMEQIL</sequence>
<keyword evidence="2" id="KW-0012">Acyltransferase</keyword>
<dbReference type="PROSITE" id="PS51186">
    <property type="entry name" value="GNAT"/>
    <property type="match status" value="1"/>
</dbReference>
<evidence type="ECO:0000259" key="3">
    <source>
        <dbReference type="PROSITE" id="PS51186"/>
    </source>
</evidence>
<organism evidence="4 5">
    <name type="scientific">Candidatus Coprovicinus avistercoris</name>
    <dbReference type="NCBI Taxonomy" id="2840754"/>
    <lineage>
        <taxon>Bacteria</taxon>
        <taxon>Bacillati</taxon>
        <taxon>Actinomycetota</taxon>
        <taxon>Coriobacteriia</taxon>
        <taxon>Coriobacteriales</taxon>
        <taxon>Coriobacteriaceae</taxon>
        <taxon>Coriobacteriaceae incertae sedis</taxon>
        <taxon>Candidatus Coprovicinus</taxon>
    </lineage>
</organism>
<dbReference type="PANTHER" id="PTHR43877">
    <property type="entry name" value="AMINOALKYLPHOSPHONATE N-ACETYLTRANSFERASE-RELATED-RELATED"/>
    <property type="match status" value="1"/>
</dbReference>
<reference evidence="4" key="2">
    <citation type="journal article" date="2021" name="PeerJ">
        <title>Extensive microbial diversity within the chicken gut microbiome revealed by metagenomics and culture.</title>
        <authorList>
            <person name="Gilroy R."/>
            <person name="Ravi A."/>
            <person name="Getino M."/>
            <person name="Pursley I."/>
            <person name="Horton D.L."/>
            <person name="Alikhan N.F."/>
            <person name="Baker D."/>
            <person name="Gharbi K."/>
            <person name="Hall N."/>
            <person name="Watson M."/>
            <person name="Adriaenssens E.M."/>
            <person name="Foster-Nyarko E."/>
            <person name="Jarju S."/>
            <person name="Secka A."/>
            <person name="Antonio M."/>
            <person name="Oren A."/>
            <person name="Chaudhuri R.R."/>
            <person name="La Ragione R."/>
            <person name="Hildebrand F."/>
            <person name="Pallen M.J."/>
        </authorList>
    </citation>
    <scope>NUCLEOTIDE SEQUENCE</scope>
    <source>
        <strain evidence="4">ChiHjej12B11-29160</strain>
    </source>
</reference>
<keyword evidence="1" id="KW-0808">Transferase</keyword>
<evidence type="ECO:0000256" key="2">
    <source>
        <dbReference type="ARBA" id="ARBA00023315"/>
    </source>
</evidence>
<dbReference type="EMBL" id="DVMQ01000013">
    <property type="protein sequence ID" value="HIU24022.1"/>
    <property type="molecule type" value="Genomic_DNA"/>
</dbReference>
<protein>
    <submittedName>
        <fullName evidence="4">GNAT family N-acetyltransferase</fullName>
    </submittedName>
</protein>